<evidence type="ECO:0000259" key="16">
    <source>
        <dbReference type="PROSITE" id="PS50262"/>
    </source>
</evidence>
<dbReference type="SMART" id="SM00034">
    <property type="entry name" value="CLECT"/>
    <property type="match status" value="1"/>
</dbReference>
<dbReference type="InterPro" id="IPR035914">
    <property type="entry name" value="Sperma_CUB_dom_sf"/>
</dbReference>
<organism evidence="17 18">
    <name type="scientific">Aplysia californica</name>
    <name type="common">California sea hare</name>
    <dbReference type="NCBI Taxonomy" id="6500"/>
    <lineage>
        <taxon>Eukaryota</taxon>
        <taxon>Metazoa</taxon>
        <taxon>Spiralia</taxon>
        <taxon>Lophotrochozoa</taxon>
        <taxon>Mollusca</taxon>
        <taxon>Gastropoda</taxon>
        <taxon>Heterobranchia</taxon>
        <taxon>Euthyneura</taxon>
        <taxon>Tectipleura</taxon>
        <taxon>Aplysiida</taxon>
        <taxon>Aplysioidea</taxon>
        <taxon>Aplysiidae</taxon>
        <taxon>Aplysia</taxon>
    </lineage>
</organism>
<dbReference type="Pfam" id="PF00057">
    <property type="entry name" value="Ldl_recept_a"/>
    <property type="match status" value="2"/>
</dbReference>
<dbReference type="InterPro" id="IPR003591">
    <property type="entry name" value="Leu-rich_rpt_typical-subtyp"/>
</dbReference>
<dbReference type="SMART" id="SM00042">
    <property type="entry name" value="CUB"/>
    <property type="match status" value="1"/>
</dbReference>
<evidence type="ECO:0000259" key="15">
    <source>
        <dbReference type="PROSITE" id="PS50041"/>
    </source>
</evidence>
<feature type="disulfide bond" evidence="12">
    <location>
        <begin position="662"/>
        <end position="677"/>
    </location>
</feature>
<proteinExistence type="predicted"/>
<dbReference type="Pfam" id="PF00431">
    <property type="entry name" value="CUB"/>
    <property type="match status" value="1"/>
</dbReference>
<evidence type="ECO:0000259" key="14">
    <source>
        <dbReference type="PROSITE" id="PS01180"/>
    </source>
</evidence>
<evidence type="ECO:0000313" key="18">
    <source>
        <dbReference type="RefSeq" id="XP_012935010.2"/>
    </source>
</evidence>
<dbReference type="SUPFAM" id="SSF49854">
    <property type="entry name" value="Spermadhesin, CUB domain"/>
    <property type="match status" value="1"/>
</dbReference>
<keyword evidence="6 13" id="KW-1133">Transmembrane helix</keyword>
<feature type="transmembrane region" description="Helical" evidence="13">
    <location>
        <begin position="1107"/>
        <end position="1130"/>
    </location>
</feature>
<name>A0ABM0ZV05_APLCA</name>
<dbReference type="InterPro" id="IPR036055">
    <property type="entry name" value="LDL_receptor-like_sf"/>
</dbReference>
<dbReference type="InterPro" id="IPR016186">
    <property type="entry name" value="C-type_lectin-like/link_sf"/>
</dbReference>
<dbReference type="CDD" id="cd00112">
    <property type="entry name" value="LDLa"/>
    <property type="match status" value="4"/>
</dbReference>
<dbReference type="Gene3D" id="1.20.1070.10">
    <property type="entry name" value="Rhodopsin 7-helix transmembrane proteins"/>
    <property type="match status" value="1"/>
</dbReference>
<evidence type="ECO:0000256" key="2">
    <source>
        <dbReference type="ARBA" id="ARBA00022475"/>
    </source>
</evidence>
<dbReference type="SUPFAM" id="SSF52058">
    <property type="entry name" value="L domain-like"/>
    <property type="match status" value="1"/>
</dbReference>
<dbReference type="RefSeq" id="XP_012935010.2">
    <property type="nucleotide sequence ID" value="XM_013079556.2"/>
</dbReference>
<keyword evidence="9 12" id="KW-1015">Disulfide bond</keyword>
<evidence type="ECO:0000256" key="6">
    <source>
        <dbReference type="ARBA" id="ARBA00022989"/>
    </source>
</evidence>
<evidence type="ECO:0000256" key="7">
    <source>
        <dbReference type="ARBA" id="ARBA00023040"/>
    </source>
</evidence>
<keyword evidence="5" id="KW-0677">Repeat</keyword>
<dbReference type="PROSITE" id="PS00237">
    <property type="entry name" value="G_PROTEIN_RECEP_F1_1"/>
    <property type="match status" value="1"/>
</dbReference>
<dbReference type="InterPro" id="IPR016187">
    <property type="entry name" value="CTDL_fold"/>
</dbReference>
<dbReference type="SUPFAM" id="SSF56436">
    <property type="entry name" value="C-type lectin-like"/>
    <property type="match status" value="1"/>
</dbReference>
<feature type="disulfide bond" evidence="12">
    <location>
        <begin position="702"/>
        <end position="717"/>
    </location>
</feature>
<dbReference type="PROSITE" id="PS50262">
    <property type="entry name" value="G_PROTEIN_RECEP_F1_2"/>
    <property type="match status" value="1"/>
</dbReference>
<dbReference type="PRINTS" id="PR00261">
    <property type="entry name" value="LDLRECEPTOR"/>
</dbReference>
<evidence type="ECO:0000256" key="13">
    <source>
        <dbReference type="SAM" id="Phobius"/>
    </source>
</evidence>
<keyword evidence="7" id="KW-0297">G-protein coupled receptor</keyword>
<dbReference type="Gene3D" id="3.80.10.10">
    <property type="entry name" value="Ribonuclease Inhibitor"/>
    <property type="match status" value="2"/>
</dbReference>
<accession>A0ABM0ZV05</accession>
<dbReference type="PANTHER" id="PTHR24372">
    <property type="entry name" value="GLYCOPROTEIN HORMONE RECEPTOR"/>
    <property type="match status" value="1"/>
</dbReference>
<evidence type="ECO:0000256" key="4">
    <source>
        <dbReference type="ARBA" id="ARBA00022692"/>
    </source>
</evidence>
<dbReference type="Gene3D" id="4.10.400.10">
    <property type="entry name" value="Low-density Lipoprotein Receptor"/>
    <property type="match status" value="4"/>
</dbReference>
<dbReference type="PROSITE" id="PS01209">
    <property type="entry name" value="LDLRA_1"/>
    <property type="match status" value="1"/>
</dbReference>
<dbReference type="Gene3D" id="3.10.100.10">
    <property type="entry name" value="Mannose-Binding Protein A, subunit A"/>
    <property type="match status" value="1"/>
</dbReference>
<dbReference type="InterPro" id="IPR000276">
    <property type="entry name" value="GPCR_Rhodpsn"/>
</dbReference>
<comment type="caution">
    <text evidence="12">Lacks conserved residue(s) required for the propagation of feature annotation.</text>
</comment>
<sequence length="1397" mass="156546">MCTVTRSRRTSDVKSSWTEKTKYTVSGEHISVTNDLRPSLVYSRQLENNLWSVKQENRETHNFNLGHLLSNVSRDELERVKRQSSAQVNFYKNCQKILDGSTYYSVRGPFYVNTEESIAPFRLQCGSEAGLLITGEEGVIHFRSPCCAAGCTTRFFIDSTSGSEFSMEFLDFNVPSPLMLNSDGSYSCTDSRVFFAFQSIAFCGNIAPKPFKVAPAFVDMRVETRKNMLCRDAISFSLKFRKCDRRDRVVSMCKSQHTVVHEGQSGFITSPGYREGNRYPPYTRCEWDIEVSNNSVIQLSFEFYQISYGIDSVSISTKGHPHTDQHHAVDVSFFQADYRVKDGYFLTLPSYRAKVAFFTDRYSHGKGFKMWYTAASKDSYIPVIDKFVLNCSGHELSLPLHILCDFRDDCDGREDEAKCTYVNETWCPDGHVFGTSCYHLQAPHSTVTWQKAEDICMQQYNGHLVTPNSKEELKFISDLIIVKYPVSTPWYLGFRHSSFGADLLYRKLYQSLDGTTIFNGFIQQFVSDISATCAAWDYMTELNQREVANIPCFEIWTKIEYDVIRSTSSFQQQNVHIACEVRRASEVKPILASSPTVVWASKREMFECVASKERVSMSRRCDWVSDCFDGSDEVDCAGLSGTPLYRRFTCTSGRLLWYSHVCDGVSDCSDGSDEEFCSPVPVDNNDLTVCANGIPVPSSSWCDAKPDCLDASDELDCSRCNGGAILCPSVGCLPPHWAHDDALDCHARDQSGQWILEPDFVPHTVQAQPPPGVVMPDGYGKVTILPLDEGDPCPPTHVQCPKGYCVPIYMLCNGHKDCPEGEDELAETCQSFCKGRFKCHQTSMCLHDDHVCDGWFHCPLHDDERFCFANDTCPLGCACSGEEMTCNSGSMISDLGRVRRLDISYITLQNDLLTIQNHYLISLFAHNSSIRQLGHLGMVNLYHLDLSDNYLRKLSLDTFEKTQGIRQLSLARNELTDVDLQPITSLKNLEILDLSGNVQVRIKSYSFTGLSKLTTLHLDDMGIAVVEHNAFDGLEKLGTLTMKGNSMSVFQKSVLLGLSQLSSLSSDNYKLCCPIMKPESLSKGTCQAPKDEISSCEDILRTSFLRVFLWLMASLTILGNSCVLVYRFCVDRKPSTLGFNTFITNLSASDLLMGMYLAIIGAADQVYRGRYLWEAETWKNSSYCSLAGFLCMVSSEVSAFTICMVTLDRYLALAFPLANVHLTPKRARLVQMVTWVVGVLFAGIPLLPSLSHWRFYSQNGICVPLPITRASFPGSNYAFAIFIMLNFVIFVSIAVGQILIFRSVRANSTKMKGATTANRRNQDTAIAQKLALVVITDFLCWFPIGVMGLLSKTSVPIPGEANVVATIFILPLNSALNPYLYTLSGVRQKLQQKSSNL</sequence>
<feature type="domain" description="CUB" evidence="14">
    <location>
        <begin position="253"/>
        <end position="375"/>
    </location>
</feature>
<dbReference type="InterPro" id="IPR001611">
    <property type="entry name" value="Leu-rich_rpt"/>
</dbReference>
<evidence type="ECO:0000256" key="5">
    <source>
        <dbReference type="ARBA" id="ARBA00022737"/>
    </source>
</evidence>
<keyword evidence="8 13" id="KW-0472">Membrane</keyword>
<evidence type="ECO:0000256" key="9">
    <source>
        <dbReference type="ARBA" id="ARBA00023157"/>
    </source>
</evidence>
<dbReference type="CDD" id="cd00041">
    <property type="entry name" value="CUB"/>
    <property type="match status" value="1"/>
</dbReference>
<dbReference type="Proteomes" id="UP000694888">
    <property type="component" value="Unplaced"/>
</dbReference>
<feature type="disulfide bond" evidence="12">
    <location>
        <begin position="650"/>
        <end position="668"/>
    </location>
</feature>
<dbReference type="PANTHER" id="PTHR24372:SF77">
    <property type="entry name" value="G-PROTEIN COUPLED RECEPTORS FAMILY 1 PROFILE DOMAIN-CONTAINING PROTEIN"/>
    <property type="match status" value="1"/>
</dbReference>
<comment type="subcellular location">
    <subcellularLocation>
        <location evidence="1">Cell membrane</location>
        <topology evidence="1">Multi-pass membrane protein</topology>
    </subcellularLocation>
</comment>
<dbReference type="SUPFAM" id="SSF57424">
    <property type="entry name" value="LDL receptor-like module"/>
    <property type="match status" value="4"/>
</dbReference>
<evidence type="ECO:0000313" key="17">
    <source>
        <dbReference type="Proteomes" id="UP000694888"/>
    </source>
</evidence>
<keyword evidence="17" id="KW-1185">Reference proteome</keyword>
<keyword evidence="4 13" id="KW-0812">Transmembrane</keyword>
<dbReference type="InterPro" id="IPR017452">
    <property type="entry name" value="GPCR_Rhodpsn_7TM"/>
</dbReference>
<feature type="domain" description="G-protein coupled receptors family 1 profile" evidence="16">
    <location>
        <begin position="1119"/>
        <end position="1381"/>
    </location>
</feature>
<keyword evidence="3" id="KW-0433">Leucine-rich repeat</keyword>
<protein>
    <submittedName>
        <fullName evidence="18">G-protein coupled receptor GRL101-like</fullName>
    </submittedName>
</protein>
<gene>
    <name evidence="18" type="primary">LOC101846062</name>
</gene>
<feature type="non-terminal residue" evidence="18">
    <location>
        <position position="1397"/>
    </location>
</feature>
<dbReference type="PROSITE" id="PS01180">
    <property type="entry name" value="CUB"/>
    <property type="match status" value="1"/>
</dbReference>
<dbReference type="Gene3D" id="2.60.120.290">
    <property type="entry name" value="Spermadhesin, CUB domain"/>
    <property type="match status" value="1"/>
</dbReference>
<feature type="transmembrane region" description="Helical" evidence="13">
    <location>
        <begin position="1142"/>
        <end position="1163"/>
    </location>
</feature>
<reference evidence="18" key="1">
    <citation type="submission" date="2025-08" db="UniProtKB">
        <authorList>
            <consortium name="RefSeq"/>
        </authorList>
    </citation>
    <scope>IDENTIFICATION</scope>
</reference>
<dbReference type="PROSITE" id="PS50041">
    <property type="entry name" value="C_TYPE_LECTIN_2"/>
    <property type="match status" value="1"/>
</dbReference>
<evidence type="ECO:0000256" key="1">
    <source>
        <dbReference type="ARBA" id="ARBA00004651"/>
    </source>
</evidence>
<dbReference type="InterPro" id="IPR000859">
    <property type="entry name" value="CUB_dom"/>
</dbReference>
<dbReference type="Pfam" id="PF13855">
    <property type="entry name" value="LRR_8"/>
    <property type="match status" value="1"/>
</dbReference>
<evidence type="ECO:0000256" key="3">
    <source>
        <dbReference type="ARBA" id="ARBA00022614"/>
    </source>
</evidence>
<dbReference type="SMART" id="SM00192">
    <property type="entry name" value="LDLa"/>
    <property type="match status" value="6"/>
</dbReference>
<keyword evidence="10" id="KW-0675">Receptor</keyword>
<dbReference type="InterPro" id="IPR001304">
    <property type="entry name" value="C-type_lectin-like"/>
</dbReference>
<keyword evidence="11" id="KW-0807">Transducer</keyword>
<feature type="disulfide bond" evidence="12">
    <location>
        <begin position="852"/>
        <end position="867"/>
    </location>
</feature>
<feature type="transmembrane region" description="Helical" evidence="13">
    <location>
        <begin position="1363"/>
        <end position="1383"/>
    </location>
</feature>
<feature type="disulfide bond" evidence="12">
    <location>
        <begin position="690"/>
        <end position="708"/>
    </location>
</feature>
<feature type="disulfide bond" evidence="12">
    <location>
        <begin position="800"/>
        <end position="818"/>
    </location>
</feature>
<dbReference type="InterPro" id="IPR023415">
    <property type="entry name" value="LDLR_class-A_CS"/>
</dbReference>
<feature type="transmembrane region" description="Helical" evidence="13">
    <location>
        <begin position="1228"/>
        <end position="1247"/>
    </location>
</feature>
<feature type="transmembrane region" description="Helical" evidence="13">
    <location>
        <begin position="1183"/>
        <end position="1207"/>
    </location>
</feature>
<evidence type="ECO:0000256" key="11">
    <source>
        <dbReference type="ARBA" id="ARBA00023224"/>
    </source>
</evidence>
<dbReference type="CDD" id="cd00037">
    <property type="entry name" value="CLECT"/>
    <property type="match status" value="1"/>
</dbReference>
<evidence type="ECO:0000256" key="12">
    <source>
        <dbReference type="PROSITE-ProRule" id="PRU00124"/>
    </source>
</evidence>
<feature type="domain" description="C-type lectin" evidence="15">
    <location>
        <begin position="433"/>
        <end position="555"/>
    </location>
</feature>
<dbReference type="Pfam" id="PF00001">
    <property type="entry name" value="7tm_1"/>
    <property type="match status" value="1"/>
</dbReference>
<evidence type="ECO:0000256" key="10">
    <source>
        <dbReference type="ARBA" id="ARBA00023170"/>
    </source>
</evidence>
<dbReference type="InterPro" id="IPR002172">
    <property type="entry name" value="LDrepeatLR_classA_rpt"/>
</dbReference>
<dbReference type="PROSITE" id="PS50068">
    <property type="entry name" value="LDLRA_2"/>
    <property type="match status" value="4"/>
</dbReference>
<feature type="transmembrane region" description="Helical" evidence="13">
    <location>
        <begin position="1277"/>
        <end position="1301"/>
    </location>
</feature>
<feature type="transmembrane region" description="Helical" evidence="13">
    <location>
        <begin position="1330"/>
        <end position="1351"/>
    </location>
</feature>
<feature type="disulfide bond" evidence="12">
    <location>
        <begin position="793"/>
        <end position="805"/>
    </location>
</feature>
<dbReference type="InterPro" id="IPR032675">
    <property type="entry name" value="LRR_dom_sf"/>
</dbReference>
<dbReference type="GeneID" id="101846062"/>
<dbReference type="Pfam" id="PF00059">
    <property type="entry name" value="Lectin_C"/>
    <property type="match status" value="1"/>
</dbReference>
<keyword evidence="2" id="KW-1003">Cell membrane</keyword>
<dbReference type="SUPFAM" id="SSF81321">
    <property type="entry name" value="Family A G protein-coupled receptor-like"/>
    <property type="match status" value="1"/>
</dbReference>
<evidence type="ECO:0000256" key="8">
    <source>
        <dbReference type="ARBA" id="ARBA00023136"/>
    </source>
</evidence>
<dbReference type="PROSITE" id="PS51450">
    <property type="entry name" value="LRR"/>
    <property type="match status" value="1"/>
</dbReference>
<dbReference type="SMART" id="SM00369">
    <property type="entry name" value="LRR_TYP"/>
    <property type="match status" value="3"/>
</dbReference>